<dbReference type="AlphaFoldDB" id="A0A1B7MV90"/>
<name>A0A1B7MV90_9AGAM</name>
<feature type="region of interest" description="Disordered" evidence="1">
    <location>
        <begin position="122"/>
        <end position="141"/>
    </location>
</feature>
<organism evidence="2 3">
    <name type="scientific">Rhizopogon vinicolor AM-OR11-026</name>
    <dbReference type="NCBI Taxonomy" id="1314800"/>
    <lineage>
        <taxon>Eukaryota</taxon>
        <taxon>Fungi</taxon>
        <taxon>Dikarya</taxon>
        <taxon>Basidiomycota</taxon>
        <taxon>Agaricomycotina</taxon>
        <taxon>Agaricomycetes</taxon>
        <taxon>Agaricomycetidae</taxon>
        <taxon>Boletales</taxon>
        <taxon>Suillineae</taxon>
        <taxon>Rhizopogonaceae</taxon>
        <taxon>Rhizopogon</taxon>
    </lineage>
</organism>
<evidence type="ECO:0000313" key="2">
    <source>
        <dbReference type="EMBL" id="OAX36516.1"/>
    </source>
</evidence>
<dbReference type="InParanoid" id="A0A1B7MV90"/>
<accession>A0A1B7MV90</accession>
<sequence>MCAAKFFNPESSFIATRAAQLCRSKRNDLSTYIRSLDSNHLVGLGDEGWFNWSNSTNYTYGCADSKPSTQENLFAYLRGTLATASTKLSFAVRLRKPSAADKDKSRHEFRLTALPRRLCSSTSGTQLTGSPRTKVQLSGGL</sequence>
<dbReference type="SUPFAM" id="SSF51445">
    <property type="entry name" value="(Trans)glycosidases"/>
    <property type="match status" value="1"/>
</dbReference>
<keyword evidence="3" id="KW-1185">Reference proteome</keyword>
<evidence type="ECO:0000313" key="3">
    <source>
        <dbReference type="Proteomes" id="UP000092154"/>
    </source>
</evidence>
<dbReference type="OrthoDB" id="406631at2759"/>
<evidence type="ECO:0000256" key="1">
    <source>
        <dbReference type="SAM" id="MobiDB-lite"/>
    </source>
</evidence>
<gene>
    <name evidence="2" type="ORF">K503DRAFT_294951</name>
</gene>
<proteinExistence type="predicted"/>
<protein>
    <submittedName>
        <fullName evidence="2">Uncharacterized protein</fullName>
    </submittedName>
</protein>
<reference evidence="2 3" key="1">
    <citation type="submission" date="2016-06" db="EMBL/GenBank/DDBJ databases">
        <title>Comparative genomics of the ectomycorrhizal sister species Rhizopogon vinicolor and Rhizopogon vesiculosus (Basidiomycota: Boletales) reveals a divergence of the mating type B locus.</title>
        <authorList>
            <consortium name="DOE Joint Genome Institute"/>
            <person name="Mujic A.B."/>
            <person name="Kuo A."/>
            <person name="Tritt A."/>
            <person name="Lipzen A."/>
            <person name="Chen C."/>
            <person name="Johnson J."/>
            <person name="Sharma A."/>
            <person name="Barry K."/>
            <person name="Grigoriev I.V."/>
            <person name="Spatafora J.W."/>
        </authorList>
    </citation>
    <scope>NUCLEOTIDE SEQUENCE [LARGE SCALE GENOMIC DNA]</scope>
    <source>
        <strain evidence="2 3">AM-OR11-026</strain>
    </source>
</reference>
<dbReference type="Proteomes" id="UP000092154">
    <property type="component" value="Unassembled WGS sequence"/>
</dbReference>
<dbReference type="InterPro" id="IPR017853">
    <property type="entry name" value="GH"/>
</dbReference>
<dbReference type="EMBL" id="KV448411">
    <property type="protein sequence ID" value="OAX36516.1"/>
    <property type="molecule type" value="Genomic_DNA"/>
</dbReference>
<dbReference type="Gene3D" id="3.20.20.80">
    <property type="entry name" value="Glycosidases"/>
    <property type="match status" value="1"/>
</dbReference>